<sequence>MRELQLPVVWREHGASNFPIDPKLSSNENPAIWRAEDNPQVIVLAAADCDAILATAAVVADEADDQERHLVLTERWQRYRLKVVQPVPGQKISYLLSADESLETRLTALQFFNSRPSGQTVSTVASPLRPTPYQSHRFLLMLKLLDALDEAAGKNPTTRELATILGLSQTDLRAIDWKTSSARRQTQRLVVEARQMAASGYRDLLSARGRRASQTP</sequence>
<dbReference type="InterPro" id="IPR018754">
    <property type="entry name" value="RovC-like_DNA-bd"/>
</dbReference>
<evidence type="ECO:0000313" key="3">
    <source>
        <dbReference type="Proteomes" id="UP000522081"/>
    </source>
</evidence>
<reference evidence="2 3" key="1">
    <citation type="submission" date="2020-07" db="EMBL/GenBank/DDBJ databases">
        <title>Genomic Encyclopedia of Type Strains, Phase IV (KMG-IV): sequencing the most valuable type-strain genomes for metagenomic binning, comparative biology and taxonomic classification.</title>
        <authorList>
            <person name="Goeker M."/>
        </authorList>
    </citation>
    <scope>NUCLEOTIDE SEQUENCE [LARGE SCALE GENOMIC DNA]</scope>
    <source>
        <strain evidence="2 3">DSM 29043</strain>
    </source>
</reference>
<protein>
    <recommendedName>
        <fullName evidence="1">T6SS Transcription factor RovC-like DNA binding domain-containing protein</fullName>
    </recommendedName>
</protein>
<gene>
    <name evidence="2" type="ORF">FHS75_002106</name>
</gene>
<dbReference type="RefSeq" id="WP_179407673.1">
    <property type="nucleotide sequence ID" value="NZ_BMGF01000003.1"/>
</dbReference>
<dbReference type="Pfam" id="PF10074">
    <property type="entry name" value="RovC_DNA-bd"/>
    <property type="match status" value="1"/>
</dbReference>
<feature type="domain" description="T6SS Transcription factor RovC-like DNA binding" evidence="1">
    <location>
        <begin position="96"/>
        <end position="205"/>
    </location>
</feature>
<evidence type="ECO:0000259" key="1">
    <source>
        <dbReference type="Pfam" id="PF10074"/>
    </source>
</evidence>
<name>A0A7Y9XWE6_9SPHN</name>
<keyword evidence="3" id="KW-1185">Reference proteome</keyword>
<evidence type="ECO:0000313" key="2">
    <source>
        <dbReference type="EMBL" id="NYH95777.1"/>
    </source>
</evidence>
<proteinExistence type="predicted"/>
<organism evidence="2 3">
    <name type="scientific">Novosphingobium marinum</name>
    <dbReference type="NCBI Taxonomy" id="1514948"/>
    <lineage>
        <taxon>Bacteria</taxon>
        <taxon>Pseudomonadati</taxon>
        <taxon>Pseudomonadota</taxon>
        <taxon>Alphaproteobacteria</taxon>
        <taxon>Sphingomonadales</taxon>
        <taxon>Sphingomonadaceae</taxon>
        <taxon>Novosphingobium</taxon>
    </lineage>
</organism>
<comment type="caution">
    <text evidence="2">The sequence shown here is derived from an EMBL/GenBank/DDBJ whole genome shotgun (WGS) entry which is preliminary data.</text>
</comment>
<dbReference type="EMBL" id="JACBZF010000003">
    <property type="protein sequence ID" value="NYH95777.1"/>
    <property type="molecule type" value="Genomic_DNA"/>
</dbReference>
<dbReference type="AlphaFoldDB" id="A0A7Y9XWE6"/>
<dbReference type="Proteomes" id="UP000522081">
    <property type="component" value="Unassembled WGS sequence"/>
</dbReference>
<accession>A0A7Y9XWE6</accession>